<sequence>MSYQESSPSITSKSTRQSVYQTNGRPLSEEAIYKAKLKYGIYNNPAKVNLGVDPSASDTAALLASSSDLSIHPYKRELSSEAATAALIAKTDSAPRAWKRNNFAPEAEYAAISAKSQKYPFYDDATSSIDFEDSQDAASSVLKRDSSNVAREALYDLYAFDDIRSGKATLSQKMNIGQVTKVATSNSAKTMSSRTNPLTMDSRSGLTTSNLHLTANGAVDISKINSSAQESAKKSMTARLAGDNKPLGIPTASDRSNNATFASVGALASQKLDVKFDYGAAERETLTKNSLVDSKVLLKAISNANATLAGIDEARSTSNLFGDREMNIKAIQIAQANFAKRKVESDSGKINLGGGLLLTAAEINKMAESIVKPILTDLDNKAEGQRALNAEREQQQVDLKQKRAQYFVDKKAAKVALKKKREDEKIARRVKLQADKDDLKAAQIQMSKEKDQILADHEQEFKDQIAEEEEAKHAIETDRSEKLAVIKSIKDEKDAERQAELDAMQTEKDEDVAPLLAELEAETEILNTKIENRAKHESFFNEHEARFNNADSSHEATLAKLAEIEQQIADTEKALEAATTEAEKETAEAELIQSQTDLDHERLERETSEHIAIRSTLEAKRDEKETERTTLLSELKEIKTAHKAESKEINAILPEHLQQEISSDISDEETIDGDAFKLDDEEIPEPPEIVSEPEDEPEPPMASVVSDAEVHETSAKTIAPKPAEVKTATKQASAAATARASAAPAAPAAAASSSTPKEKVGFGKKFIKFMTQEPAKPSKRVKKVVTKKPSATKAAAPAAPAAAPVKKAVEEPVAPAAEEEEEDTELKTTFSGFSQGSDINEDAAKEVEEVPLKEEEQETK</sequence>
<organism evidence="4 5">
    <name type="scientific">[Candida] arabinofermentans NRRL YB-2248</name>
    <dbReference type="NCBI Taxonomy" id="983967"/>
    <lineage>
        <taxon>Eukaryota</taxon>
        <taxon>Fungi</taxon>
        <taxon>Dikarya</taxon>
        <taxon>Ascomycota</taxon>
        <taxon>Saccharomycotina</taxon>
        <taxon>Pichiomycetes</taxon>
        <taxon>Pichiales</taxon>
        <taxon>Pichiaceae</taxon>
        <taxon>Ogataea</taxon>
        <taxon>Ogataea/Candida clade</taxon>
    </lineage>
</organism>
<evidence type="ECO:0008006" key="6">
    <source>
        <dbReference type="Google" id="ProtNLM"/>
    </source>
</evidence>
<evidence type="ECO:0000256" key="1">
    <source>
        <dbReference type="ARBA" id="ARBA00008528"/>
    </source>
</evidence>
<dbReference type="EMBL" id="KV453860">
    <property type="protein sequence ID" value="ODV83913.1"/>
    <property type="molecule type" value="Genomic_DNA"/>
</dbReference>
<feature type="compositionally biased region" description="Basic and acidic residues" evidence="3">
    <location>
        <begin position="842"/>
        <end position="860"/>
    </location>
</feature>
<dbReference type="InterPro" id="IPR024527">
    <property type="entry name" value="Eisosome1"/>
</dbReference>
<evidence type="ECO:0000313" key="4">
    <source>
        <dbReference type="EMBL" id="ODV83913.1"/>
    </source>
</evidence>
<reference evidence="5" key="1">
    <citation type="submission" date="2016-04" db="EMBL/GenBank/DDBJ databases">
        <title>Comparative genomics of biotechnologically important yeasts.</title>
        <authorList>
            <consortium name="DOE Joint Genome Institute"/>
            <person name="Riley R."/>
            <person name="Haridas S."/>
            <person name="Wolfe K.H."/>
            <person name="Lopes M.R."/>
            <person name="Hittinger C.T."/>
            <person name="Goker M."/>
            <person name="Salamov A."/>
            <person name="Wisecaver J."/>
            <person name="Long T.M."/>
            <person name="Aerts A.L."/>
            <person name="Barry K."/>
            <person name="Choi C."/>
            <person name="Clum A."/>
            <person name="Coughlan A.Y."/>
            <person name="Deshpande S."/>
            <person name="Douglass A.P."/>
            <person name="Hanson S.J."/>
            <person name="Klenk H.-P."/>
            <person name="Labutti K."/>
            <person name="Lapidus A."/>
            <person name="Lindquist E."/>
            <person name="Lipzen A."/>
            <person name="Meier-Kolthoff J.P."/>
            <person name="Ohm R.A."/>
            <person name="Otillar R.P."/>
            <person name="Pangilinan J."/>
            <person name="Peng Y."/>
            <person name="Rokas A."/>
            <person name="Rosa C.A."/>
            <person name="Scheuner C."/>
            <person name="Sibirny A.A."/>
            <person name="Slot J.C."/>
            <person name="Stielow J.B."/>
            <person name="Sun H."/>
            <person name="Kurtzman C.P."/>
            <person name="Blackwell M."/>
            <person name="Grigoriev I.V."/>
            <person name="Jeffries T.W."/>
        </authorList>
    </citation>
    <scope>NUCLEOTIDE SEQUENCE [LARGE SCALE GENOMIC DNA]</scope>
    <source>
        <strain evidence="5">NRRL YB-2248</strain>
    </source>
</reference>
<accession>A0A1E4SWN4</accession>
<name>A0A1E4SWN4_9ASCO</name>
<keyword evidence="2" id="KW-0175">Coiled coil</keyword>
<dbReference type="STRING" id="983967.A0A1E4SWN4"/>
<feature type="compositionally biased region" description="Polar residues" evidence="3">
    <location>
        <begin position="827"/>
        <end position="838"/>
    </location>
</feature>
<dbReference type="Pfam" id="PF12757">
    <property type="entry name" value="Eisosome1"/>
    <property type="match status" value="1"/>
</dbReference>
<dbReference type="AlphaFoldDB" id="A0A1E4SWN4"/>
<dbReference type="PANTHER" id="PTHR28298">
    <property type="entry name" value="EISOSOME PROTEIN 1"/>
    <property type="match status" value="1"/>
</dbReference>
<protein>
    <recommendedName>
        <fullName evidence="6">Eisosome protein 1</fullName>
    </recommendedName>
</protein>
<evidence type="ECO:0000313" key="5">
    <source>
        <dbReference type="Proteomes" id="UP000094801"/>
    </source>
</evidence>
<feature type="coiled-coil region" evidence="2">
    <location>
        <begin position="432"/>
        <end position="478"/>
    </location>
</feature>
<comment type="similarity">
    <text evidence="1">Belongs to the EIS1 family.</text>
</comment>
<feature type="compositionally biased region" description="Basic and acidic residues" evidence="3">
    <location>
        <begin position="597"/>
        <end position="628"/>
    </location>
</feature>
<feature type="compositionally biased region" description="Low complexity" evidence="3">
    <location>
        <begin position="787"/>
        <end position="816"/>
    </location>
</feature>
<keyword evidence="5" id="KW-1185">Reference proteome</keyword>
<dbReference type="PANTHER" id="PTHR28298:SF1">
    <property type="entry name" value="EISOSOME PROTEIN 1"/>
    <property type="match status" value="1"/>
</dbReference>
<evidence type="ECO:0000256" key="2">
    <source>
        <dbReference type="SAM" id="Coils"/>
    </source>
</evidence>
<feature type="compositionally biased region" description="Acidic residues" evidence="3">
    <location>
        <begin position="679"/>
        <end position="698"/>
    </location>
</feature>
<feature type="compositionally biased region" description="Basic residues" evidence="3">
    <location>
        <begin position="777"/>
        <end position="786"/>
    </location>
</feature>
<feature type="region of interest" description="Disordered" evidence="3">
    <location>
        <begin position="1"/>
        <end position="24"/>
    </location>
</feature>
<evidence type="ECO:0000256" key="3">
    <source>
        <dbReference type="SAM" id="MobiDB-lite"/>
    </source>
</evidence>
<feature type="region of interest" description="Disordered" evidence="3">
    <location>
        <begin position="587"/>
        <end position="628"/>
    </location>
</feature>
<dbReference type="GO" id="GO:0070941">
    <property type="term" value="P:eisosome assembly"/>
    <property type="evidence" value="ECO:0007669"/>
    <property type="project" value="TreeGrafter"/>
</dbReference>
<dbReference type="OrthoDB" id="4070583at2759"/>
<gene>
    <name evidence="4" type="ORF">CANARDRAFT_237269</name>
</gene>
<feature type="region of interest" description="Disordered" evidence="3">
    <location>
        <begin position="659"/>
        <end position="860"/>
    </location>
</feature>
<proteinExistence type="inferred from homology"/>
<dbReference type="Proteomes" id="UP000094801">
    <property type="component" value="Unassembled WGS sequence"/>
</dbReference>
<feature type="compositionally biased region" description="Low complexity" evidence="3">
    <location>
        <begin position="726"/>
        <end position="755"/>
    </location>
</feature>